<evidence type="ECO:0000259" key="1">
    <source>
        <dbReference type="PROSITE" id="PS50142"/>
    </source>
</evidence>
<keyword evidence="3" id="KW-1185">Reference proteome</keyword>
<dbReference type="RefSeq" id="XP_041559252.1">
    <property type="nucleotide sequence ID" value="XM_041706913.1"/>
</dbReference>
<proteinExistence type="predicted"/>
<feature type="domain" description="RNase III" evidence="1">
    <location>
        <begin position="5"/>
        <end position="123"/>
    </location>
</feature>
<dbReference type="Pfam" id="PF00636">
    <property type="entry name" value="Ribonuclease_3"/>
    <property type="match status" value="1"/>
</dbReference>
<dbReference type="GO" id="GO:0004525">
    <property type="term" value="F:ribonuclease III activity"/>
    <property type="evidence" value="ECO:0007669"/>
    <property type="project" value="InterPro"/>
</dbReference>
<dbReference type="GeneID" id="64977063"/>
<dbReference type="OrthoDB" id="67027at2759"/>
<protein>
    <recommendedName>
        <fullName evidence="1">RNase III domain-containing protein</fullName>
    </recommendedName>
</protein>
<dbReference type="GO" id="GO:0006396">
    <property type="term" value="P:RNA processing"/>
    <property type="evidence" value="ECO:0007669"/>
    <property type="project" value="InterPro"/>
</dbReference>
<organism evidence="2 3">
    <name type="scientific">Aspergillus puulaauensis</name>
    <dbReference type="NCBI Taxonomy" id="1220207"/>
    <lineage>
        <taxon>Eukaryota</taxon>
        <taxon>Fungi</taxon>
        <taxon>Dikarya</taxon>
        <taxon>Ascomycota</taxon>
        <taxon>Pezizomycotina</taxon>
        <taxon>Eurotiomycetes</taxon>
        <taxon>Eurotiomycetidae</taxon>
        <taxon>Eurotiales</taxon>
        <taxon>Aspergillaceae</taxon>
        <taxon>Aspergillus</taxon>
    </lineage>
</organism>
<dbReference type="AlphaFoldDB" id="A0A7R7XUD1"/>
<dbReference type="KEGG" id="apuu:APUU_60106A"/>
<dbReference type="SUPFAM" id="SSF69065">
    <property type="entry name" value="RNase III domain-like"/>
    <property type="match status" value="1"/>
</dbReference>
<dbReference type="InterPro" id="IPR000999">
    <property type="entry name" value="RNase_III_dom"/>
</dbReference>
<dbReference type="PROSITE" id="PS50142">
    <property type="entry name" value="RNASE_3_2"/>
    <property type="match status" value="1"/>
</dbReference>
<dbReference type="Proteomes" id="UP000654913">
    <property type="component" value="Chromosome 6"/>
</dbReference>
<name>A0A7R7XUD1_9EURO</name>
<reference evidence="2" key="1">
    <citation type="submission" date="2021-01" db="EMBL/GenBank/DDBJ databases">
        <authorList>
            <consortium name="Aspergillus puulaauensis MK2 genome sequencing consortium"/>
            <person name="Kazuki M."/>
            <person name="Futagami T."/>
        </authorList>
    </citation>
    <scope>NUCLEOTIDE SEQUENCE</scope>
    <source>
        <strain evidence="2">MK2</strain>
    </source>
</reference>
<accession>A0A7R7XUD1</accession>
<evidence type="ECO:0000313" key="2">
    <source>
        <dbReference type="EMBL" id="BCS27058.1"/>
    </source>
</evidence>
<evidence type="ECO:0000313" key="3">
    <source>
        <dbReference type="Proteomes" id="UP000654913"/>
    </source>
</evidence>
<dbReference type="Gene3D" id="1.10.1520.10">
    <property type="entry name" value="Ribonuclease III domain"/>
    <property type="match status" value="1"/>
</dbReference>
<sequence>MNDRARAFENRFNLRFNNITLLTEALTAPGVYSPEGNKGHGLFGDTALQLALQREGRERQQRVERISNVVSAIANNDNLAQRGFALSIDQYTCVNPSQGTYVAPGFMATTMEAIIGAYFLDQECDFAALLRVLAILGLSWPE</sequence>
<dbReference type="InterPro" id="IPR036389">
    <property type="entry name" value="RNase_III_sf"/>
</dbReference>
<dbReference type="EMBL" id="AP024448">
    <property type="protein sequence ID" value="BCS27058.1"/>
    <property type="molecule type" value="Genomic_DNA"/>
</dbReference>
<reference evidence="2" key="2">
    <citation type="submission" date="2021-02" db="EMBL/GenBank/DDBJ databases">
        <title>Aspergillus puulaauensis MK2 genome sequence.</title>
        <authorList>
            <person name="Futagami T."/>
            <person name="Mori K."/>
            <person name="Kadooka C."/>
            <person name="Tanaka T."/>
        </authorList>
    </citation>
    <scope>NUCLEOTIDE SEQUENCE</scope>
    <source>
        <strain evidence="2">MK2</strain>
    </source>
</reference>
<gene>
    <name evidence="2" type="ORF">APUU_60106A</name>
</gene>